<organism evidence="2 3">
    <name type="scientific">Candidatus Daviesbacteria bacterium RIFCSPLOWO2_01_FULL_39_12</name>
    <dbReference type="NCBI Taxonomy" id="1797785"/>
    <lineage>
        <taxon>Bacteria</taxon>
        <taxon>Candidatus Daviesiibacteriota</taxon>
    </lineage>
</organism>
<protein>
    <recommendedName>
        <fullName evidence="1">Homing endonuclease LAGLIDADG domain-containing protein</fullName>
    </recommendedName>
</protein>
<dbReference type="EMBL" id="MFDM01000032">
    <property type="protein sequence ID" value="OGE41919.1"/>
    <property type="molecule type" value="Genomic_DNA"/>
</dbReference>
<gene>
    <name evidence="2" type="ORF">A3B45_01770</name>
</gene>
<dbReference type="STRING" id="1797785.A3B45_01770"/>
<feature type="domain" description="Homing endonuclease LAGLIDADG" evidence="1">
    <location>
        <begin position="19"/>
        <end position="172"/>
    </location>
</feature>
<dbReference type="Proteomes" id="UP000178565">
    <property type="component" value="Unassembled WGS sequence"/>
</dbReference>
<reference evidence="2 3" key="1">
    <citation type="journal article" date="2016" name="Nat. Commun.">
        <title>Thousands of microbial genomes shed light on interconnected biogeochemical processes in an aquifer system.</title>
        <authorList>
            <person name="Anantharaman K."/>
            <person name="Brown C.T."/>
            <person name="Hug L.A."/>
            <person name="Sharon I."/>
            <person name="Castelle C.J."/>
            <person name="Probst A.J."/>
            <person name="Thomas B.C."/>
            <person name="Singh A."/>
            <person name="Wilkins M.J."/>
            <person name="Karaoz U."/>
            <person name="Brodie E.L."/>
            <person name="Williams K.H."/>
            <person name="Hubbard S.S."/>
            <person name="Banfield J.F."/>
        </authorList>
    </citation>
    <scope>NUCLEOTIDE SEQUENCE [LARGE SCALE GENOMIC DNA]</scope>
</reference>
<name>A0A1F5KM54_9BACT</name>
<dbReference type="InterPro" id="IPR004860">
    <property type="entry name" value="LAGLIDADG_dom"/>
</dbReference>
<dbReference type="AlphaFoldDB" id="A0A1F5KM54"/>
<dbReference type="InterPro" id="IPR027434">
    <property type="entry name" value="Homing_endonucl"/>
</dbReference>
<dbReference type="GO" id="GO:0004519">
    <property type="term" value="F:endonuclease activity"/>
    <property type="evidence" value="ECO:0007669"/>
    <property type="project" value="InterPro"/>
</dbReference>
<proteinExistence type="predicted"/>
<accession>A0A1F5KM54</accession>
<evidence type="ECO:0000313" key="2">
    <source>
        <dbReference type="EMBL" id="OGE41919.1"/>
    </source>
</evidence>
<dbReference type="SUPFAM" id="SSF55608">
    <property type="entry name" value="Homing endonucleases"/>
    <property type="match status" value="1"/>
</dbReference>
<dbReference type="Pfam" id="PF03161">
    <property type="entry name" value="LAGLIDADG_2"/>
    <property type="match status" value="1"/>
</dbReference>
<evidence type="ECO:0000313" key="3">
    <source>
        <dbReference type="Proteomes" id="UP000178565"/>
    </source>
</evidence>
<evidence type="ECO:0000259" key="1">
    <source>
        <dbReference type="Pfam" id="PF03161"/>
    </source>
</evidence>
<dbReference type="Gene3D" id="3.10.28.10">
    <property type="entry name" value="Homing endonucleases"/>
    <property type="match status" value="2"/>
</dbReference>
<comment type="caution">
    <text evidence="2">The sequence shown here is derived from an EMBL/GenBank/DDBJ whole genome shotgun (WGS) entry which is preliminary data.</text>
</comment>
<sequence length="193" mass="23246">MIFTARKNLRLDVSDRQVEILVGCLLGDAYLTKLGKIQIEQSDKQKEYVDWKYQELATISYSQPKEVVRFEKRDNRVTKSYRFWTRQYFKSWRNIFYRNNRKIYPKDLAKWISPLSIAVWHMDDGCYSYGECIFSTESFDLESRQELVKKLDIFDIKTILKGNGKLRIRRNSLSKFFELVKPYIHSSMYYKLP</sequence>